<feature type="transmembrane region" description="Helical" evidence="8">
    <location>
        <begin position="501"/>
        <end position="529"/>
    </location>
</feature>
<organism evidence="10">
    <name type="scientific">Darwinula stevensoni</name>
    <dbReference type="NCBI Taxonomy" id="69355"/>
    <lineage>
        <taxon>Eukaryota</taxon>
        <taxon>Metazoa</taxon>
        <taxon>Ecdysozoa</taxon>
        <taxon>Arthropoda</taxon>
        <taxon>Crustacea</taxon>
        <taxon>Oligostraca</taxon>
        <taxon>Ostracoda</taxon>
        <taxon>Podocopa</taxon>
        <taxon>Podocopida</taxon>
        <taxon>Darwinulocopina</taxon>
        <taxon>Darwinuloidea</taxon>
        <taxon>Darwinulidae</taxon>
        <taxon>Darwinula</taxon>
    </lineage>
</organism>
<protein>
    <recommendedName>
        <fullName evidence="12">Prominin-like protein</fullName>
    </recommendedName>
</protein>
<evidence type="ECO:0000256" key="5">
    <source>
        <dbReference type="ARBA" id="ARBA00023136"/>
    </source>
</evidence>
<keyword evidence="3 8" id="KW-0812">Transmembrane</keyword>
<accession>A0A7R9A9D4</accession>
<dbReference type="AlphaFoldDB" id="A0A7R9A9D4"/>
<name>A0A7R9A9D4_9CRUS</name>
<comment type="subcellular location">
    <subcellularLocation>
        <location evidence="1">Membrane</location>
        <topology evidence="1">Multi-pass membrane protein</topology>
    </subcellularLocation>
</comment>
<dbReference type="Pfam" id="PF05478">
    <property type="entry name" value="Prominin"/>
    <property type="match status" value="1"/>
</dbReference>
<feature type="region of interest" description="Disordered" evidence="7">
    <location>
        <begin position="27"/>
        <end position="50"/>
    </location>
</feature>
<feature type="transmembrane region" description="Helical" evidence="8">
    <location>
        <begin position="189"/>
        <end position="208"/>
    </location>
</feature>
<feature type="transmembrane region" description="Helical" evidence="8">
    <location>
        <begin position="235"/>
        <end position="257"/>
    </location>
</feature>
<evidence type="ECO:0008006" key="12">
    <source>
        <dbReference type="Google" id="ProtNLM"/>
    </source>
</evidence>
<dbReference type="OrthoDB" id="6229420at2759"/>
<feature type="transmembrane region" description="Helical" evidence="8">
    <location>
        <begin position="549"/>
        <end position="578"/>
    </location>
</feature>
<evidence type="ECO:0000256" key="9">
    <source>
        <dbReference type="SAM" id="SignalP"/>
    </source>
</evidence>
<feature type="region of interest" description="Disordered" evidence="7">
    <location>
        <begin position="927"/>
        <end position="960"/>
    </location>
</feature>
<gene>
    <name evidence="10" type="ORF">DSTB1V02_LOCUS9673</name>
</gene>
<feature type="chain" id="PRO_5036402810" description="Prominin-like protein" evidence="9">
    <location>
        <begin position="23"/>
        <end position="1033"/>
    </location>
</feature>
<dbReference type="PANTHER" id="PTHR22730:SF1">
    <property type="entry name" value="PROMININ-LIKE PROTEIN"/>
    <property type="match status" value="1"/>
</dbReference>
<evidence type="ECO:0000256" key="8">
    <source>
        <dbReference type="SAM" id="Phobius"/>
    </source>
</evidence>
<keyword evidence="4 8" id="KW-1133">Transmembrane helix</keyword>
<dbReference type="PANTHER" id="PTHR22730">
    <property type="entry name" value="PROMININ PROM PROTEIN"/>
    <property type="match status" value="1"/>
</dbReference>
<feature type="transmembrane region" description="Helical" evidence="8">
    <location>
        <begin position="865"/>
        <end position="890"/>
    </location>
</feature>
<evidence type="ECO:0000256" key="6">
    <source>
        <dbReference type="ARBA" id="ARBA00023180"/>
    </source>
</evidence>
<dbReference type="GO" id="GO:0016020">
    <property type="term" value="C:membrane"/>
    <property type="evidence" value="ECO:0007669"/>
    <property type="project" value="UniProtKB-SubCell"/>
</dbReference>
<feature type="compositionally biased region" description="Pro residues" evidence="7">
    <location>
        <begin position="1024"/>
        <end position="1033"/>
    </location>
</feature>
<keyword evidence="5 8" id="KW-0472">Membrane</keyword>
<evidence type="ECO:0000256" key="4">
    <source>
        <dbReference type="ARBA" id="ARBA00022989"/>
    </source>
</evidence>
<evidence type="ECO:0000256" key="7">
    <source>
        <dbReference type="SAM" id="MobiDB-lite"/>
    </source>
</evidence>
<evidence type="ECO:0000256" key="3">
    <source>
        <dbReference type="ARBA" id="ARBA00022692"/>
    </source>
</evidence>
<feature type="compositionally biased region" description="Polar residues" evidence="7">
    <location>
        <begin position="973"/>
        <end position="997"/>
    </location>
</feature>
<dbReference type="EMBL" id="CAJPEV010002541">
    <property type="protein sequence ID" value="CAG0897249.1"/>
    <property type="molecule type" value="Genomic_DNA"/>
</dbReference>
<evidence type="ECO:0000256" key="1">
    <source>
        <dbReference type="ARBA" id="ARBA00004141"/>
    </source>
</evidence>
<dbReference type="EMBL" id="LR902058">
    <property type="protein sequence ID" value="CAD7249887.1"/>
    <property type="molecule type" value="Genomic_DNA"/>
</dbReference>
<keyword evidence="11" id="KW-1185">Reference proteome</keyword>
<reference evidence="10" key="1">
    <citation type="submission" date="2020-11" db="EMBL/GenBank/DDBJ databases">
        <authorList>
            <person name="Tran Van P."/>
        </authorList>
    </citation>
    <scope>NUCLEOTIDE SEQUENCE</scope>
</reference>
<dbReference type="Proteomes" id="UP000677054">
    <property type="component" value="Unassembled WGS sequence"/>
</dbReference>
<comment type="similarity">
    <text evidence="2">Belongs to the prominin family.</text>
</comment>
<proteinExistence type="inferred from homology"/>
<dbReference type="InterPro" id="IPR008795">
    <property type="entry name" value="Prominin"/>
</dbReference>
<evidence type="ECO:0000313" key="10">
    <source>
        <dbReference type="EMBL" id="CAD7249887.1"/>
    </source>
</evidence>
<feature type="region of interest" description="Disordered" evidence="7">
    <location>
        <begin position="973"/>
        <end position="1033"/>
    </location>
</feature>
<sequence>MASSKRAVFLFVLSALVVFVGSETARDDKVPSSKSDNSTEKAGPYKSKKEFDPQGMEHIYFAASYFLEKLLPGPEFLPPFILELGAGSFPRYSAFRGFSAPFTPSSSWTSSSRIIKMGNRPQRPFNCSEQVSPQTRKELETVLSLERLESERLDLNGKKRVEDVIENIKFTVDDIWPTVKYYKRPVACLVIGVLVATLLPMAGLLFCCGRLCNRCGKKAYEVEEFEMKHDLWKRVCFSFFLTLVVIIMAFGVVVAFVNTQYTKEGVERFPDRMDNFLSDLSTYFNSSAQEAQALMVTNFDQVRADLLQDVENGGVKVRKYLANITGASAADDLAEMAQRIPRITENLRDLESERKKFLSNIGILNHGLENLRRILSRLEQCSHKECRDFLREHPPSQLQVADNFTDLPALDAVISVLDRLLLRNMVEIVMQGKEMLDSVKLKLEGHLEEILPEFRNQLDSIGSEAEALSERISDHVDLYDINEAKEHVKAAKEQIQKYSPYVSAAVFCLCSVLLLIILALLIGLVFGYFGNPVHHYYGETHCSRRSGAVWLISAVYLMFFVPLILMTVTTVLFLVGLLSSRVVCLTLSTLPNNTLTQVLHQVEFSQTIPPDNQVVTINVVDFVRRCHENLSLFNVLELEDVVNVDRLLSLPLTRDVDRHIEDYVEKIRLPSQMNLLNDTARELLTSFTRSELFEVPLSIFEKVPERPILQVDLTDYEAALNNTAEALRNNGHFSLHNQLYNDAKYVSGERAFLSDAQKSSERMAVIAVTLKDLLQYKGLPLAAAVVDRIDMAEKAMEYLRTRKSDIVDSIRGKYSKDLESKFFGYLKRAVNSMRNDLSHCEPVSNAYNATVSALCDNVVQPLNGFWAGFGWCVLLFVPGIICAVLLSVYYSRIKRDSSVPGGNSYHDIEYFYDAYSDRDNLPLANVEKRKGKTKPKGKATGGNERRGYENSRSYSPEYSPSAVYPRGDARVFPSSSASPPITTNFGDLSQEASSPVTDRSVEFLSGGPPEYTSEPHLAPEYERPPPYYYPGPK</sequence>
<evidence type="ECO:0000256" key="2">
    <source>
        <dbReference type="ARBA" id="ARBA00006058"/>
    </source>
</evidence>
<keyword evidence="6" id="KW-0325">Glycoprotein</keyword>
<feature type="signal peptide" evidence="9">
    <location>
        <begin position="1"/>
        <end position="22"/>
    </location>
</feature>
<evidence type="ECO:0000313" key="11">
    <source>
        <dbReference type="Proteomes" id="UP000677054"/>
    </source>
</evidence>
<keyword evidence="9" id="KW-0732">Signal</keyword>